<sequence>MEAIMVKLFYHLLFSQIFELDLEKSHQFSIPTNFGATTLCQFSASTSDNGQIGEFADLHNQLYKNVGNKWNFVFQNREVIFVASENFSLLFIFFWSEVWKPYLNYVSFLPDQFRTTSSSNHGKGLISDSPIFNPSDTQIINLERLWLTSIPILPRQGLSKCAVLNGWRKYLEGEWFLARDYWMYLGSKSKSEYQIIFSGELQRNTSVSIKKEFMSERKEEEKRGEKRKDESVRRDSCILLGIFAMGLIPKREYKDMKFTDVTIFISLDPFVERKIG</sequence>
<reference evidence="1 2" key="1">
    <citation type="submission" date="2020-09" db="EMBL/GenBank/DDBJ databases">
        <title>De no assembly of potato wild relative species, Solanum commersonii.</title>
        <authorList>
            <person name="Cho K."/>
        </authorList>
    </citation>
    <scope>NUCLEOTIDE SEQUENCE [LARGE SCALE GENOMIC DNA]</scope>
    <source>
        <strain evidence="1">LZ3.2</strain>
        <tissue evidence="1">Leaf</tissue>
    </source>
</reference>
<evidence type="ECO:0000313" key="2">
    <source>
        <dbReference type="Proteomes" id="UP000824120"/>
    </source>
</evidence>
<dbReference type="AlphaFoldDB" id="A0A9J5YC90"/>
<organism evidence="1 2">
    <name type="scientific">Solanum commersonii</name>
    <name type="common">Commerson's wild potato</name>
    <name type="synonym">Commerson's nightshade</name>
    <dbReference type="NCBI Taxonomy" id="4109"/>
    <lineage>
        <taxon>Eukaryota</taxon>
        <taxon>Viridiplantae</taxon>
        <taxon>Streptophyta</taxon>
        <taxon>Embryophyta</taxon>
        <taxon>Tracheophyta</taxon>
        <taxon>Spermatophyta</taxon>
        <taxon>Magnoliopsida</taxon>
        <taxon>eudicotyledons</taxon>
        <taxon>Gunneridae</taxon>
        <taxon>Pentapetalae</taxon>
        <taxon>asterids</taxon>
        <taxon>lamiids</taxon>
        <taxon>Solanales</taxon>
        <taxon>Solanaceae</taxon>
        <taxon>Solanoideae</taxon>
        <taxon>Solaneae</taxon>
        <taxon>Solanum</taxon>
    </lineage>
</organism>
<dbReference type="Proteomes" id="UP000824120">
    <property type="component" value="Chromosome 7"/>
</dbReference>
<proteinExistence type="predicted"/>
<gene>
    <name evidence="1" type="ORF">H5410_038965</name>
</gene>
<keyword evidence="2" id="KW-1185">Reference proteome</keyword>
<evidence type="ECO:0000313" key="1">
    <source>
        <dbReference type="EMBL" id="KAG5597733.1"/>
    </source>
</evidence>
<protein>
    <submittedName>
        <fullName evidence="1">Uncharacterized protein</fullName>
    </submittedName>
</protein>
<comment type="caution">
    <text evidence="1">The sequence shown here is derived from an EMBL/GenBank/DDBJ whole genome shotgun (WGS) entry which is preliminary data.</text>
</comment>
<dbReference type="EMBL" id="JACXVP010000007">
    <property type="protein sequence ID" value="KAG5597733.1"/>
    <property type="molecule type" value="Genomic_DNA"/>
</dbReference>
<accession>A0A9J5YC90</accession>
<name>A0A9J5YC90_SOLCO</name>